<dbReference type="AlphaFoldDB" id="A0A265ND35"/>
<keyword evidence="1" id="KW-1133">Transmembrane helix</keyword>
<proteinExistence type="predicted"/>
<sequence>MKKFNNEQGAALVITLFIVTILLLLVLSLFYQVTNTTKQITATEENMGAIQIAEMGIVYYEQVIEAEKQHLEQVLNENGEDALLDELNRINNSLKEKVNFNDSKNRFFKLSIDTNSPRIETSDSQSKIIIKFNSIGKVSSREKMVDSEIVINIEGQLESGAIK</sequence>
<dbReference type="EMBL" id="NPMS01000001">
    <property type="protein sequence ID" value="OZU89721.1"/>
    <property type="molecule type" value="Genomic_DNA"/>
</dbReference>
<keyword evidence="1" id="KW-0472">Membrane</keyword>
<dbReference type="Proteomes" id="UP000216498">
    <property type="component" value="Unassembled WGS sequence"/>
</dbReference>
<evidence type="ECO:0000313" key="3">
    <source>
        <dbReference type="Proteomes" id="UP000216498"/>
    </source>
</evidence>
<evidence type="ECO:0000256" key="1">
    <source>
        <dbReference type="SAM" id="Phobius"/>
    </source>
</evidence>
<dbReference type="RefSeq" id="WP_094883322.1">
    <property type="nucleotide sequence ID" value="NZ_NPMS01000001.1"/>
</dbReference>
<comment type="caution">
    <text evidence="2">The sequence shown here is derived from an EMBL/GenBank/DDBJ whole genome shotgun (WGS) entry which is preliminary data.</text>
</comment>
<feature type="transmembrane region" description="Helical" evidence="1">
    <location>
        <begin position="12"/>
        <end position="31"/>
    </location>
</feature>
<reference evidence="2 3" key="1">
    <citation type="submission" date="2017-08" db="EMBL/GenBank/DDBJ databases">
        <title>Virgibacillus indicus sp. nov. and Virgibacillus profoundi sp. nov, two moderately halophilic bacteria isolated from marine sediment by using the Microfluidic Streak Plate.</title>
        <authorList>
            <person name="Xu B."/>
            <person name="Hu B."/>
            <person name="Wang J."/>
            <person name="Zhu Y."/>
            <person name="Huang L."/>
            <person name="Du W."/>
            <person name="Huang Y."/>
        </authorList>
    </citation>
    <scope>NUCLEOTIDE SEQUENCE [LARGE SCALE GENOMIC DNA]</scope>
    <source>
        <strain evidence="2 3">IO3-P2-C2</strain>
    </source>
</reference>
<evidence type="ECO:0008006" key="4">
    <source>
        <dbReference type="Google" id="ProtNLM"/>
    </source>
</evidence>
<keyword evidence="3" id="KW-1185">Reference proteome</keyword>
<dbReference type="OrthoDB" id="2973670at2"/>
<name>A0A265ND35_9BACI</name>
<accession>A0A265ND35</accession>
<gene>
    <name evidence="2" type="ORF">CIL03_00850</name>
</gene>
<organism evidence="2 3">
    <name type="scientific">Virgibacillus indicus</name>
    <dbReference type="NCBI Taxonomy" id="2024554"/>
    <lineage>
        <taxon>Bacteria</taxon>
        <taxon>Bacillati</taxon>
        <taxon>Bacillota</taxon>
        <taxon>Bacilli</taxon>
        <taxon>Bacillales</taxon>
        <taxon>Bacillaceae</taxon>
        <taxon>Virgibacillus</taxon>
    </lineage>
</organism>
<keyword evidence="1" id="KW-0812">Transmembrane</keyword>
<protein>
    <recommendedName>
        <fullName evidence="4">Type 4 fimbrial biogenesis protein PilX N-terminal domain-containing protein</fullName>
    </recommendedName>
</protein>
<evidence type="ECO:0000313" key="2">
    <source>
        <dbReference type="EMBL" id="OZU89721.1"/>
    </source>
</evidence>